<dbReference type="SUPFAM" id="SSF110921">
    <property type="entry name" value="2-isopropylmalate synthase LeuA, allosteric (dimerisation) domain"/>
    <property type="match status" value="1"/>
</dbReference>
<dbReference type="Gene3D" id="1.10.238.260">
    <property type="match status" value="1"/>
</dbReference>
<dbReference type="InterPro" id="IPR054691">
    <property type="entry name" value="LeuA/HCS_post-cat"/>
</dbReference>
<dbReference type="PROSITE" id="PS00815">
    <property type="entry name" value="AIPM_HOMOCIT_SYNTH_1"/>
    <property type="match status" value="1"/>
</dbReference>
<reference evidence="13 14" key="1">
    <citation type="submission" date="2019-09" db="EMBL/GenBank/DDBJ databases">
        <title>The complete genome of Methanoplanus sp. FWC-SCC4.</title>
        <authorList>
            <person name="Chen S.-C."/>
            <person name="Zhou Y.-Z."/>
            <person name="Lai M.-C."/>
        </authorList>
    </citation>
    <scope>NUCLEOTIDE SEQUENCE [LARGE SCALE GENOMIC DNA]</scope>
    <source>
        <strain evidence="13 14">FWC-SCC4</strain>
    </source>
</reference>
<evidence type="ECO:0000256" key="9">
    <source>
        <dbReference type="ARBA" id="ARBA00029993"/>
    </source>
</evidence>
<evidence type="ECO:0000256" key="7">
    <source>
        <dbReference type="ARBA" id="ARBA00022679"/>
    </source>
</evidence>
<dbReference type="Pfam" id="PF22617">
    <property type="entry name" value="HCS_D2"/>
    <property type="match status" value="1"/>
</dbReference>
<dbReference type="InterPro" id="IPR050073">
    <property type="entry name" value="2-IPM_HCS-like"/>
</dbReference>
<keyword evidence="4" id="KW-0432">Leucine biosynthesis</keyword>
<dbReference type="RefSeq" id="WP_317137894.1">
    <property type="nucleotide sequence ID" value="NZ_CP043875.1"/>
</dbReference>
<dbReference type="InterPro" id="IPR000891">
    <property type="entry name" value="PYR_CT"/>
</dbReference>
<dbReference type="GO" id="GO:0019298">
    <property type="term" value="P:coenzyme B biosynthetic process"/>
    <property type="evidence" value="ECO:0007669"/>
    <property type="project" value="TreeGrafter"/>
</dbReference>
<accession>A0AA97I454</accession>
<dbReference type="FunFam" id="1.10.238.260:FF:000001">
    <property type="entry name" value="2-isopropylmalate synthase"/>
    <property type="match status" value="1"/>
</dbReference>
<dbReference type="Gene3D" id="3.30.160.270">
    <property type="match status" value="1"/>
</dbReference>
<comment type="similarity">
    <text evidence="11">Belongs to the alpha-IPM synthase/homocitrate synthase family.</text>
</comment>
<dbReference type="SMART" id="SM00917">
    <property type="entry name" value="LeuA_dimer"/>
    <property type="match status" value="1"/>
</dbReference>
<dbReference type="InterPro" id="IPR002034">
    <property type="entry name" value="AIPM/Hcit_synth_CS"/>
</dbReference>
<evidence type="ECO:0000313" key="13">
    <source>
        <dbReference type="EMBL" id="WOF17353.1"/>
    </source>
</evidence>
<dbReference type="PANTHER" id="PTHR10277:SF9">
    <property type="entry name" value="2-ISOPROPYLMALATE SYNTHASE 1, CHLOROPLASTIC-RELATED"/>
    <property type="match status" value="1"/>
</dbReference>
<organism evidence="13 14">
    <name type="scientific">Methanochimaera problematica</name>
    <dbReference type="NCBI Taxonomy" id="2609417"/>
    <lineage>
        <taxon>Archaea</taxon>
        <taxon>Methanobacteriati</taxon>
        <taxon>Methanobacteriota</taxon>
        <taxon>Stenosarchaea group</taxon>
        <taxon>Methanomicrobia</taxon>
        <taxon>Methanomicrobiales</taxon>
        <taxon>Methanomicrobiaceae</taxon>
        <taxon>Methanochimaera</taxon>
    </lineage>
</organism>
<evidence type="ECO:0000259" key="12">
    <source>
        <dbReference type="PROSITE" id="PS50991"/>
    </source>
</evidence>
<evidence type="ECO:0000256" key="10">
    <source>
        <dbReference type="ARBA" id="ARBA00069691"/>
    </source>
</evidence>
<proteinExistence type="inferred from homology"/>
<dbReference type="PROSITE" id="PS50991">
    <property type="entry name" value="PYR_CT"/>
    <property type="match status" value="1"/>
</dbReference>
<evidence type="ECO:0000256" key="11">
    <source>
        <dbReference type="RuleBase" id="RU003523"/>
    </source>
</evidence>
<dbReference type="KEGG" id="mefw:F1737_09970"/>
<dbReference type="GO" id="GO:0009098">
    <property type="term" value="P:L-leucine biosynthetic process"/>
    <property type="evidence" value="ECO:0007669"/>
    <property type="project" value="UniProtKB-KW"/>
</dbReference>
<dbReference type="SUPFAM" id="SSF51569">
    <property type="entry name" value="Aldolase"/>
    <property type="match status" value="1"/>
</dbReference>
<evidence type="ECO:0000256" key="2">
    <source>
        <dbReference type="ARBA" id="ARBA00004689"/>
    </source>
</evidence>
<evidence type="ECO:0000256" key="8">
    <source>
        <dbReference type="ARBA" id="ARBA00023304"/>
    </source>
</evidence>
<keyword evidence="8" id="KW-0100">Branched-chain amino acid biosynthesis</keyword>
<evidence type="ECO:0000256" key="4">
    <source>
        <dbReference type="ARBA" id="ARBA00022430"/>
    </source>
</evidence>
<dbReference type="EMBL" id="CP043875">
    <property type="protein sequence ID" value="WOF17353.1"/>
    <property type="molecule type" value="Genomic_DNA"/>
</dbReference>
<feature type="domain" description="Pyruvate carboxyltransferase" evidence="12">
    <location>
        <begin position="28"/>
        <end position="279"/>
    </location>
</feature>
<evidence type="ECO:0000256" key="1">
    <source>
        <dbReference type="ARBA" id="ARBA00003715"/>
    </source>
</evidence>
<dbReference type="Pfam" id="PF08502">
    <property type="entry name" value="LeuA_dimer"/>
    <property type="match status" value="1"/>
</dbReference>
<dbReference type="NCBIfam" id="NF002085">
    <property type="entry name" value="PRK00915.1-2"/>
    <property type="match status" value="1"/>
</dbReference>
<protein>
    <recommendedName>
        <fullName evidence="10">Probable 2-isopropylmalate synthase</fullName>
        <ecNumber evidence="3">2.3.3.13</ecNumber>
    </recommendedName>
    <alternativeName>
        <fullName evidence="9">Alpha-IPM synthase</fullName>
    </alternativeName>
</protein>
<dbReference type="Pfam" id="PF00682">
    <property type="entry name" value="HMGL-like"/>
    <property type="match status" value="1"/>
</dbReference>
<gene>
    <name evidence="13" type="ORF">F1737_09970</name>
</gene>
<dbReference type="PANTHER" id="PTHR10277">
    <property type="entry name" value="HOMOCITRATE SYNTHASE-RELATED"/>
    <property type="match status" value="1"/>
</dbReference>
<keyword evidence="5" id="KW-0028">Amino-acid biosynthesis</keyword>
<dbReference type="CDD" id="cd07940">
    <property type="entry name" value="DRE_TIM_IPMS"/>
    <property type="match status" value="1"/>
</dbReference>
<comment type="function">
    <text evidence="1">Catalyzes the condensation of the acetyl group of acetyl-CoA with 3-methyl-2-oxobutanoate (2-oxoisovalerate) to form 3-carboxy-3-hydroxy-4-methylpentanoate (2-isopropylmalate).</text>
</comment>
<dbReference type="GO" id="GO:0009097">
    <property type="term" value="P:isoleucine biosynthetic process"/>
    <property type="evidence" value="ECO:0007669"/>
    <property type="project" value="UniProtKB-KW"/>
</dbReference>
<dbReference type="AlphaFoldDB" id="A0AA97I454"/>
<evidence type="ECO:0000256" key="3">
    <source>
        <dbReference type="ARBA" id="ARBA00012973"/>
    </source>
</evidence>
<keyword evidence="6" id="KW-0412">Isoleucine biosynthesis</keyword>
<evidence type="ECO:0000256" key="5">
    <source>
        <dbReference type="ARBA" id="ARBA00022605"/>
    </source>
</evidence>
<dbReference type="InterPro" id="IPR013709">
    <property type="entry name" value="2-isopropylmalate_synth_dimer"/>
</dbReference>
<dbReference type="EC" id="2.3.3.13" evidence="3"/>
<sequence length="524" mass="56235">MGFGESLNKRQVAFFTDNVKNSEAFRKVTVFDTTLRDGEQTPGVSFTLDQKIEIARHLSEIGVDVIEAGFPASSDVEFQTVRKIAGENTGAKICGLARSVKSDVDRCIDSGVDMVHVFIPTSEIQREHTIKKTHEEVLEIIREIVDYACSGCDQVMFSAMDATRTNPVELIEAYMAADEAGAAVINVPDTVGVFTPSMMKPLVSQIREKVRCKIDVHCHNDFGLAVANTIAAVEGGADQVQVTVNGIGERAGNADISQTVMIMEAICGISTNIRTEKLVETSRLVSRLSGIPILPIQPVVGENAFSHESGIHSHGVMSDPKTFEPGIMTPEMVGHRRRLKLGKHVGRHAVRQMLSDAGINPDEETLDRIIFKVKEISGKGKKVTEYDLFEIADSIMGTSGAEKAIVLDDISIFTGNHALPTASVRAIVRGEEKIFSATGDGPVDAAMKALLGIFPGKIELKSYQVEAISGGSDAIGSVTISVEDNKGHIFDAGASGSDIVLASAEAMVNGINIVCRSGGFSFEK</sequence>
<dbReference type="Proteomes" id="UP001301797">
    <property type="component" value="Chromosome"/>
</dbReference>
<keyword evidence="14" id="KW-1185">Reference proteome</keyword>
<comment type="pathway">
    <text evidence="2">Amino-acid biosynthesis; L-leucine biosynthesis; L-leucine from 3-methyl-2-oxobutanoate: step 1/4.</text>
</comment>
<keyword evidence="7 11" id="KW-0808">Transferase</keyword>
<dbReference type="GeneID" id="85230496"/>
<dbReference type="FunFam" id="3.20.20.70:FF:000010">
    <property type="entry name" value="2-isopropylmalate synthase"/>
    <property type="match status" value="1"/>
</dbReference>
<evidence type="ECO:0000313" key="14">
    <source>
        <dbReference type="Proteomes" id="UP001301797"/>
    </source>
</evidence>
<dbReference type="InterPro" id="IPR013785">
    <property type="entry name" value="Aldolase_TIM"/>
</dbReference>
<dbReference type="InterPro" id="IPR036230">
    <property type="entry name" value="LeuA_allosteric_dom_sf"/>
</dbReference>
<evidence type="ECO:0000256" key="6">
    <source>
        <dbReference type="ARBA" id="ARBA00022624"/>
    </source>
</evidence>
<dbReference type="PROSITE" id="PS00816">
    <property type="entry name" value="AIPM_HOMOCIT_SYNTH_2"/>
    <property type="match status" value="1"/>
</dbReference>
<name>A0AA97I454_9EURY</name>
<dbReference type="Gene3D" id="3.20.20.70">
    <property type="entry name" value="Aldolase class I"/>
    <property type="match status" value="1"/>
</dbReference>
<dbReference type="GO" id="GO:0003852">
    <property type="term" value="F:2-isopropylmalate synthase activity"/>
    <property type="evidence" value="ECO:0007669"/>
    <property type="project" value="UniProtKB-EC"/>
</dbReference>